<dbReference type="Gene3D" id="1.10.1070.20">
    <property type="match status" value="1"/>
</dbReference>
<gene>
    <name evidence="1" type="ORF">M72_27801</name>
</gene>
<protein>
    <submittedName>
        <fullName evidence="1">Uncharacterized protein</fullName>
    </submittedName>
</protein>
<dbReference type="STRING" id="301302.ERS852420_03157"/>
<dbReference type="AlphaFoldDB" id="A0A0M6WJP1"/>
<dbReference type="Proteomes" id="UP000049979">
    <property type="component" value="Unassembled WGS sequence"/>
</dbReference>
<dbReference type="OrthoDB" id="9812605at2"/>
<keyword evidence="2" id="KW-1185">Reference proteome</keyword>
<dbReference type="RefSeq" id="WP_055067650.1">
    <property type="nucleotide sequence ID" value="NZ_CP173697.1"/>
</dbReference>
<reference evidence="2" key="1">
    <citation type="submission" date="2015-05" db="EMBL/GenBank/DDBJ databases">
        <authorList>
            <consortium name="Pathogen Informatics"/>
        </authorList>
    </citation>
    <scope>NUCLEOTIDE SEQUENCE [LARGE SCALE GENOMIC DNA]</scope>
    <source>
        <strain evidence="2">M72</strain>
    </source>
</reference>
<name>A0A0M6WJP1_9FIRM</name>
<sequence length="305" mass="34337">MMLMCKNTPVYDIEKEKTLNYNLLPGLMQQKGADNHTFTKWMKYRYSSGTNTIARKLKGITFGQGARMRINRETRALSFSDCYWTKAEDDSICFEEISPYYKPFWDGNEEFTGQAAPTLYVGGALSKEWKQDGKLYKYGDISVELQCIKLCRECGISVERADETDGGIAISNITSPKVMLEQADQSGRIDPDDFDEQTIIDLFGKAGAQMLIIDAIIGNGDRHAGNFGWIRNTDTGEYVGMAPLYDFDHALDSTLESDRLLTDAVKFCMPYEDEMVRIAGIAQGSENEVFKKRAQSIMKLLDAGK</sequence>
<dbReference type="EMBL" id="CVRR01000015">
    <property type="protein sequence ID" value="CRL37085.1"/>
    <property type="molecule type" value="Genomic_DNA"/>
</dbReference>
<accession>A0A0M6WJP1</accession>
<proteinExistence type="predicted"/>
<organism evidence="1 2">
    <name type="scientific">Roseburia faecis</name>
    <dbReference type="NCBI Taxonomy" id="301302"/>
    <lineage>
        <taxon>Bacteria</taxon>
        <taxon>Bacillati</taxon>
        <taxon>Bacillota</taxon>
        <taxon>Clostridia</taxon>
        <taxon>Lachnospirales</taxon>
        <taxon>Lachnospiraceae</taxon>
        <taxon>Roseburia</taxon>
    </lineage>
</organism>
<evidence type="ECO:0000313" key="1">
    <source>
        <dbReference type="EMBL" id="CRL37085.1"/>
    </source>
</evidence>
<evidence type="ECO:0000313" key="2">
    <source>
        <dbReference type="Proteomes" id="UP000049979"/>
    </source>
</evidence>